<dbReference type="VEuPathDB" id="VectorBase:BGLB024432"/>
<dbReference type="PROSITE" id="PS51408">
    <property type="entry name" value="TRANSFERRIN_LIKE_4"/>
    <property type="match status" value="1"/>
</dbReference>
<dbReference type="InterPro" id="IPR001156">
    <property type="entry name" value="Transferrin-like_dom"/>
</dbReference>
<proteinExistence type="predicted"/>
<evidence type="ECO:0000313" key="2">
    <source>
        <dbReference type="EnsemblMetazoa" id="BGLB024432-PA"/>
    </source>
</evidence>
<dbReference type="SUPFAM" id="SSF53850">
    <property type="entry name" value="Periplasmic binding protein-like II"/>
    <property type="match status" value="1"/>
</dbReference>
<dbReference type="Gene3D" id="3.40.190.10">
    <property type="entry name" value="Periplasmic binding protein-like II"/>
    <property type="match status" value="1"/>
</dbReference>
<evidence type="ECO:0000313" key="3">
    <source>
        <dbReference type="Proteomes" id="UP000076420"/>
    </source>
</evidence>
<accession>A0A2C9KWP0</accession>
<evidence type="ECO:0000259" key="1">
    <source>
        <dbReference type="PROSITE" id="PS51408"/>
    </source>
</evidence>
<name>A0A2C9KWP0_BIOGL</name>
<gene>
    <name evidence="2" type="primary">106073167</name>
</gene>
<dbReference type="KEGG" id="bgt:106073167"/>
<dbReference type="STRING" id="6526.A0A2C9KWP0"/>
<dbReference type="EnsemblMetazoa" id="BGLB024432-RA">
    <property type="protein sequence ID" value="BGLB024432-PA"/>
    <property type="gene ID" value="BGLB024432"/>
</dbReference>
<protein>
    <recommendedName>
        <fullName evidence="1">Transferrin-like domain-containing protein</fullName>
    </recommendedName>
</protein>
<feature type="domain" description="Transferrin-like" evidence="1">
    <location>
        <begin position="1"/>
        <end position="96"/>
    </location>
</feature>
<dbReference type="Pfam" id="PF00405">
    <property type="entry name" value="Transferrin"/>
    <property type="match status" value="1"/>
</dbReference>
<organism evidence="2 3">
    <name type="scientific">Biomphalaria glabrata</name>
    <name type="common">Bloodfluke planorb</name>
    <name type="synonym">Freshwater snail</name>
    <dbReference type="NCBI Taxonomy" id="6526"/>
    <lineage>
        <taxon>Eukaryota</taxon>
        <taxon>Metazoa</taxon>
        <taxon>Spiralia</taxon>
        <taxon>Lophotrochozoa</taxon>
        <taxon>Mollusca</taxon>
        <taxon>Gastropoda</taxon>
        <taxon>Heterobranchia</taxon>
        <taxon>Euthyneura</taxon>
        <taxon>Panpulmonata</taxon>
        <taxon>Hygrophila</taxon>
        <taxon>Lymnaeoidea</taxon>
        <taxon>Planorbidae</taxon>
        <taxon>Biomphalaria</taxon>
    </lineage>
</organism>
<dbReference type="Proteomes" id="UP000076420">
    <property type="component" value="Unassembled WGS sequence"/>
</dbReference>
<dbReference type="AlphaFoldDB" id="A0A2C9KWP0"/>
<dbReference type="VEuPathDB" id="VectorBase:BGLAX_030131"/>
<sequence length="96" mass="10659">MKCNQLKAELQKAVEANTTLATVLPADFQCIVADDVFSCLELIESDQADLINLDSGLGYFAGRQHNMMPIMAEKYDTASQFHCEDAPLEFCGQLLR</sequence>
<reference evidence="2" key="1">
    <citation type="submission" date="2020-05" db="UniProtKB">
        <authorList>
            <consortium name="EnsemblMetazoa"/>
        </authorList>
    </citation>
    <scope>IDENTIFICATION</scope>
    <source>
        <strain evidence="2">BB02</strain>
    </source>
</reference>